<dbReference type="GO" id="GO:0010855">
    <property type="term" value="F:adenylate cyclase inhibitor activity"/>
    <property type="evidence" value="ECO:0007669"/>
    <property type="project" value="TreeGrafter"/>
</dbReference>
<keyword evidence="1" id="KW-0675">Receptor</keyword>
<dbReference type="GO" id="GO:0005737">
    <property type="term" value="C:cytoplasm"/>
    <property type="evidence" value="ECO:0007669"/>
    <property type="project" value="TreeGrafter"/>
</dbReference>
<dbReference type="PANTHER" id="PTHR46682:SF1">
    <property type="entry name" value="ADHESION G-PROTEIN COUPLED RECEPTOR V1"/>
    <property type="match status" value="1"/>
</dbReference>
<evidence type="ECO:0000313" key="1">
    <source>
        <dbReference type="EMBL" id="EMP41161.1"/>
    </source>
</evidence>
<protein>
    <submittedName>
        <fullName evidence="1">G-protein coupled receptor 98</fullName>
    </submittedName>
</protein>
<dbReference type="PANTHER" id="PTHR46682">
    <property type="entry name" value="ADHESION G-PROTEIN COUPLED RECEPTOR V1"/>
    <property type="match status" value="1"/>
</dbReference>
<proteinExistence type="predicted"/>
<dbReference type="GO" id="GO:0001965">
    <property type="term" value="F:G-protein alpha-subunit binding"/>
    <property type="evidence" value="ECO:0007669"/>
    <property type="project" value="TreeGrafter"/>
</dbReference>
<evidence type="ECO:0000313" key="2">
    <source>
        <dbReference type="Proteomes" id="UP000031443"/>
    </source>
</evidence>
<accession>M7BTJ4</accession>
<dbReference type="GO" id="GO:0032420">
    <property type="term" value="C:stereocilium"/>
    <property type="evidence" value="ECO:0007669"/>
    <property type="project" value="TreeGrafter"/>
</dbReference>
<reference evidence="2" key="1">
    <citation type="journal article" date="2013" name="Nat. Genet.">
        <title>The draft genomes of soft-shell turtle and green sea turtle yield insights into the development and evolution of the turtle-specific body plan.</title>
        <authorList>
            <person name="Wang Z."/>
            <person name="Pascual-Anaya J."/>
            <person name="Zadissa A."/>
            <person name="Li W."/>
            <person name="Niimura Y."/>
            <person name="Huang Z."/>
            <person name="Li C."/>
            <person name="White S."/>
            <person name="Xiong Z."/>
            <person name="Fang D."/>
            <person name="Wang B."/>
            <person name="Ming Y."/>
            <person name="Chen Y."/>
            <person name="Zheng Y."/>
            <person name="Kuraku S."/>
            <person name="Pignatelli M."/>
            <person name="Herrero J."/>
            <person name="Beal K."/>
            <person name="Nozawa M."/>
            <person name="Li Q."/>
            <person name="Wang J."/>
            <person name="Zhang H."/>
            <person name="Yu L."/>
            <person name="Shigenobu S."/>
            <person name="Wang J."/>
            <person name="Liu J."/>
            <person name="Flicek P."/>
            <person name="Searle S."/>
            <person name="Wang J."/>
            <person name="Kuratani S."/>
            <person name="Yin Y."/>
            <person name="Aken B."/>
            <person name="Zhang G."/>
            <person name="Irie N."/>
        </authorList>
    </citation>
    <scope>NUCLEOTIDE SEQUENCE [LARGE SCALE GENOMIC DNA]</scope>
</reference>
<name>M7BTJ4_CHEMY</name>
<dbReference type="STRING" id="8469.M7BTJ4"/>
<organism evidence="1 2">
    <name type="scientific">Chelonia mydas</name>
    <name type="common">Green sea-turtle</name>
    <name type="synonym">Chelonia agassizi</name>
    <dbReference type="NCBI Taxonomy" id="8469"/>
    <lineage>
        <taxon>Eukaryota</taxon>
        <taxon>Metazoa</taxon>
        <taxon>Chordata</taxon>
        <taxon>Craniata</taxon>
        <taxon>Vertebrata</taxon>
        <taxon>Euteleostomi</taxon>
        <taxon>Archelosauria</taxon>
        <taxon>Testudinata</taxon>
        <taxon>Testudines</taxon>
        <taxon>Cryptodira</taxon>
        <taxon>Durocryptodira</taxon>
        <taxon>Americhelydia</taxon>
        <taxon>Chelonioidea</taxon>
        <taxon>Cheloniidae</taxon>
        <taxon>Chelonia</taxon>
    </lineage>
</organism>
<dbReference type="InterPro" id="IPR026919">
    <property type="entry name" value="ADGRV1"/>
</dbReference>
<dbReference type="eggNOG" id="KOG1306">
    <property type="taxonomic scope" value="Eukaryota"/>
</dbReference>
<dbReference type="GO" id="GO:0071277">
    <property type="term" value="P:cellular response to calcium ion"/>
    <property type="evidence" value="ECO:0007669"/>
    <property type="project" value="TreeGrafter"/>
</dbReference>
<gene>
    <name evidence="1" type="ORF">UY3_01580</name>
</gene>
<dbReference type="GO" id="GO:0016020">
    <property type="term" value="C:membrane"/>
    <property type="evidence" value="ECO:0007669"/>
    <property type="project" value="InterPro"/>
</dbReference>
<dbReference type="EMBL" id="KB497515">
    <property type="protein sequence ID" value="EMP41161.1"/>
    <property type="molecule type" value="Genomic_DNA"/>
</dbReference>
<sequence>MLSVRHLNIPQVAVSAGFLAVLQVKQCKAAEVGETGAGLNISDNDSYHGSQDGGSMANSQIVELRRIPIADTHL</sequence>
<keyword evidence="2" id="KW-1185">Reference proteome</keyword>
<dbReference type="GO" id="GO:0004930">
    <property type="term" value="F:G protein-coupled receptor activity"/>
    <property type="evidence" value="ECO:0007669"/>
    <property type="project" value="InterPro"/>
</dbReference>
<dbReference type="GO" id="GO:0007601">
    <property type="term" value="P:visual perception"/>
    <property type="evidence" value="ECO:0007669"/>
    <property type="project" value="TreeGrafter"/>
</dbReference>
<dbReference type="AlphaFoldDB" id="M7BTJ4"/>
<dbReference type="Proteomes" id="UP000031443">
    <property type="component" value="Unassembled WGS sequence"/>
</dbReference>
<dbReference type="GO" id="GO:0007605">
    <property type="term" value="P:sensory perception of sound"/>
    <property type="evidence" value="ECO:0007669"/>
    <property type="project" value="TreeGrafter"/>
</dbReference>